<dbReference type="PANTHER" id="PTHR12185">
    <property type="entry name" value="SID1 TRANSMEMBRANE FAMILY MEMEBER"/>
    <property type="match status" value="1"/>
</dbReference>
<name>A0A673ZPQ1_SALTR</name>
<keyword evidence="10" id="KW-1185">Reference proteome</keyword>
<dbReference type="Proteomes" id="UP000472277">
    <property type="component" value="Chromosome 26"/>
</dbReference>
<keyword evidence="5 8" id="KW-1133">Transmembrane helix</keyword>
<gene>
    <name evidence="9" type="primary">SIDT2</name>
    <name evidence="9" type="synonym">LOC115163133</name>
</gene>
<feature type="transmembrane region" description="Helical" evidence="8">
    <location>
        <begin position="768"/>
        <end position="787"/>
    </location>
</feature>
<evidence type="ECO:0000256" key="1">
    <source>
        <dbReference type="ARBA" id="ARBA00004141"/>
    </source>
</evidence>
<feature type="transmembrane region" description="Helical" evidence="8">
    <location>
        <begin position="577"/>
        <end position="596"/>
    </location>
</feature>
<reference evidence="9" key="1">
    <citation type="submission" date="2025-08" db="UniProtKB">
        <authorList>
            <consortium name="Ensembl"/>
        </authorList>
    </citation>
    <scope>IDENTIFICATION</scope>
</reference>
<comment type="similarity">
    <text evidence="2">Belongs to the SID1 family.</text>
</comment>
<reference evidence="9" key="2">
    <citation type="submission" date="2025-09" db="UniProtKB">
        <authorList>
            <consortium name="Ensembl"/>
        </authorList>
    </citation>
    <scope>IDENTIFICATION</scope>
</reference>
<keyword evidence="6 8" id="KW-0472">Membrane</keyword>
<proteinExistence type="inferred from homology"/>
<dbReference type="AlphaFoldDB" id="A0A673ZPQ1"/>
<organism evidence="9 10">
    <name type="scientific">Salmo trutta</name>
    <name type="common">Brown trout</name>
    <dbReference type="NCBI Taxonomy" id="8032"/>
    <lineage>
        <taxon>Eukaryota</taxon>
        <taxon>Metazoa</taxon>
        <taxon>Chordata</taxon>
        <taxon>Craniata</taxon>
        <taxon>Vertebrata</taxon>
        <taxon>Euteleostomi</taxon>
        <taxon>Actinopterygii</taxon>
        <taxon>Neopterygii</taxon>
        <taxon>Teleostei</taxon>
        <taxon>Protacanthopterygii</taxon>
        <taxon>Salmoniformes</taxon>
        <taxon>Salmonidae</taxon>
        <taxon>Salmoninae</taxon>
        <taxon>Salmo</taxon>
    </lineage>
</organism>
<evidence type="ECO:0000256" key="6">
    <source>
        <dbReference type="ARBA" id="ARBA00023136"/>
    </source>
</evidence>
<dbReference type="PANTHER" id="PTHR12185:SF16">
    <property type="entry name" value="SID1 TRANSMEMBRANE FAMILY MEMBER 2"/>
    <property type="match status" value="1"/>
</dbReference>
<evidence type="ECO:0000256" key="8">
    <source>
        <dbReference type="SAM" id="Phobius"/>
    </source>
</evidence>
<evidence type="ECO:0000256" key="3">
    <source>
        <dbReference type="ARBA" id="ARBA00022692"/>
    </source>
</evidence>
<dbReference type="Ensembl" id="ENSSTUT00000051485.1">
    <property type="protein sequence ID" value="ENSSTUP00000049284.1"/>
    <property type="gene ID" value="ENSSTUG00000020512.1"/>
</dbReference>
<dbReference type="GO" id="GO:0005764">
    <property type="term" value="C:lysosome"/>
    <property type="evidence" value="ECO:0007669"/>
    <property type="project" value="TreeGrafter"/>
</dbReference>
<evidence type="ECO:0000256" key="7">
    <source>
        <dbReference type="ARBA" id="ARBA00023180"/>
    </source>
</evidence>
<feature type="transmembrane region" description="Helical" evidence="8">
    <location>
        <begin position="602"/>
        <end position="624"/>
    </location>
</feature>
<evidence type="ECO:0000256" key="2">
    <source>
        <dbReference type="ARBA" id="ARBA00006618"/>
    </source>
</evidence>
<feature type="transmembrane region" description="Helical" evidence="8">
    <location>
        <begin position="304"/>
        <end position="327"/>
    </location>
</feature>
<evidence type="ECO:0000313" key="9">
    <source>
        <dbReference type="Ensembl" id="ENSSTUP00000049284.1"/>
    </source>
</evidence>
<dbReference type="Pfam" id="PF13965">
    <property type="entry name" value="SID-1_RNA_chan"/>
    <property type="match status" value="1"/>
</dbReference>
<feature type="transmembrane region" description="Helical" evidence="8">
    <location>
        <begin position="717"/>
        <end position="737"/>
    </location>
</feature>
<evidence type="ECO:0000313" key="10">
    <source>
        <dbReference type="Proteomes" id="UP000472277"/>
    </source>
</evidence>
<feature type="transmembrane region" description="Helical" evidence="8">
    <location>
        <begin position="473"/>
        <end position="491"/>
    </location>
</feature>
<keyword evidence="4" id="KW-0732">Signal</keyword>
<feature type="transmembrane region" description="Helical" evidence="8">
    <location>
        <begin position="684"/>
        <end position="705"/>
    </location>
</feature>
<dbReference type="GeneTree" id="ENSGT00390000010091"/>
<dbReference type="GO" id="GO:0051033">
    <property type="term" value="F:RNA transmembrane transporter activity"/>
    <property type="evidence" value="ECO:0007669"/>
    <property type="project" value="TreeGrafter"/>
</dbReference>
<feature type="transmembrane region" description="Helical" evidence="8">
    <location>
        <begin position="519"/>
        <end position="540"/>
    </location>
</feature>
<feature type="transmembrane region" description="Helical" evidence="8">
    <location>
        <begin position="419"/>
        <end position="439"/>
    </location>
</feature>
<sequence length="802" mass="91313">MVLRSRCKFGPVLVLFQLGYVALLLLCVTHLRFARAETKTVVQKDAEFDVTYNDTVTSDNQTIYAFNHTVSRNKGVRVTVDVLSEGAESSPILFVVRQKQAVLSFQVPLILRGLYQRKYPYAHVGRTLCQPPTRTLTETQYFFVDVSTLSSLGTHYQLRISRVDSFTLHTDKKFSFTASPSQPQYFKYVFPDGVDTAIVKVNSEMTFPCSVMSIQDIQCPVYDLDNNVAFIGMYQTMTKTAAITVQRKDFPSNSFYVVVVVKTEDEACGGPLRFYPLRPDELIDAGNRSKTLDVVVSPAINSDVYVMGMLFCLGIFLSFYLLTFLVACVENKRSVDRVTVVYSKYIISYTLLFPLSERSLESVTGRSRQESLSSIEEDDYDTLADIDSDKNIVRTKKYLCVSDLARKDKRVLSKKYQIYFWNIATIGVFYALPVIQLVITYQTVVNVTGNQDICYYNFLCAHPLGNLSAFNNILSNLGYVMLGLLFLLIVLQRDIIHSRALDRNDLNALECGIPKHFGLFYAMGTALMMEGLLSACYHVCPNYTNFQFDTSFMYMIAGLCVLKLYQKRHPDINASAYTAYACLAAVIFFSVLGVVFGKGNMVFWIVFSVLHILATMLLSTQLYYMGRWRLDSGILRRIVYVIYTDCIRQCSGPIVDNSSLTYIVWLLFCLSRAAYGLLKTPNDFASYLLAIAICNLLLYFAFYIIMKLRSGERIQCMAMVCILFTAVVWGFALFFFFQGLSTWQKTPAESREHNRDCIVLSFFDDHDIWHFLSSIAMFGSFLVLLTMDDDLDNVQRDKIFVF</sequence>
<keyword evidence="3 8" id="KW-0812">Transmembrane</keyword>
<keyword evidence="7" id="KW-0325">Glycoprotein</keyword>
<comment type="subcellular location">
    <subcellularLocation>
        <location evidence="1">Membrane</location>
        <topology evidence="1">Multi-pass membrane protein</topology>
    </subcellularLocation>
</comment>
<protein>
    <submittedName>
        <fullName evidence="9">SID1 transmembrane family member 2</fullName>
    </submittedName>
</protein>
<dbReference type="InterPro" id="IPR025958">
    <property type="entry name" value="SID1_TM_fam"/>
</dbReference>
<evidence type="ECO:0000256" key="4">
    <source>
        <dbReference type="ARBA" id="ARBA00022729"/>
    </source>
</evidence>
<accession>A0A673ZPQ1</accession>
<dbReference type="GO" id="GO:0005886">
    <property type="term" value="C:plasma membrane"/>
    <property type="evidence" value="ECO:0007669"/>
    <property type="project" value="TreeGrafter"/>
</dbReference>
<evidence type="ECO:0000256" key="5">
    <source>
        <dbReference type="ARBA" id="ARBA00022989"/>
    </source>
</evidence>
<dbReference type="GO" id="GO:0003725">
    <property type="term" value="F:double-stranded RNA binding"/>
    <property type="evidence" value="ECO:0007669"/>
    <property type="project" value="TreeGrafter"/>
</dbReference>